<evidence type="ECO:0000313" key="2">
    <source>
        <dbReference type="EMBL" id="SMC07903.1"/>
    </source>
</evidence>
<reference evidence="3" key="1">
    <citation type="submission" date="2017-04" db="EMBL/GenBank/DDBJ databases">
        <authorList>
            <person name="Varghese N."/>
            <person name="Submissions S."/>
        </authorList>
    </citation>
    <scope>NUCLEOTIDE SEQUENCE [LARGE SCALE GENOMIC DNA]</scope>
    <source>
        <strain evidence="3">DSM 9293</strain>
    </source>
</reference>
<sequence length="80" mass="8898">MLSDIEMKILETIRNVLEDPNVDVNSDFFEAGGNSLLAAILVEKLRGSSIPVDIRTVLRLPTARGIAQYMLDQQKEGDPR</sequence>
<dbReference type="SUPFAM" id="SSF47336">
    <property type="entry name" value="ACP-like"/>
    <property type="match status" value="1"/>
</dbReference>
<dbReference type="EMBL" id="FWWY01000002">
    <property type="protein sequence ID" value="SMC07903.1"/>
    <property type="molecule type" value="Genomic_DNA"/>
</dbReference>
<gene>
    <name evidence="2" type="ORF">SAMN00768000_3523</name>
</gene>
<keyword evidence="3" id="KW-1185">Reference proteome</keyword>
<accession>A0A1W1WQA4</accession>
<dbReference type="InterPro" id="IPR009081">
    <property type="entry name" value="PP-bd_ACP"/>
</dbReference>
<dbReference type="AlphaFoldDB" id="A0A1W1WQA4"/>
<name>A0A1W1WQA4_SULTA</name>
<dbReference type="RefSeq" id="WP_020373394.1">
    <property type="nucleotide sequence ID" value="NZ_FWWY01000002.1"/>
</dbReference>
<organism evidence="2 3">
    <name type="scientific">Sulfobacillus thermosulfidooxidans (strain DSM 9293 / VKM B-1269 / AT-1)</name>
    <dbReference type="NCBI Taxonomy" id="929705"/>
    <lineage>
        <taxon>Bacteria</taxon>
        <taxon>Bacillati</taxon>
        <taxon>Bacillota</taxon>
        <taxon>Clostridia</taxon>
        <taxon>Eubacteriales</taxon>
        <taxon>Clostridiales Family XVII. Incertae Sedis</taxon>
        <taxon>Sulfobacillus</taxon>
    </lineage>
</organism>
<proteinExistence type="predicted"/>
<evidence type="ECO:0000313" key="3">
    <source>
        <dbReference type="Proteomes" id="UP000192660"/>
    </source>
</evidence>
<evidence type="ECO:0000259" key="1">
    <source>
        <dbReference type="PROSITE" id="PS50075"/>
    </source>
</evidence>
<dbReference type="Gene3D" id="1.10.1200.10">
    <property type="entry name" value="ACP-like"/>
    <property type="match status" value="1"/>
</dbReference>
<feature type="domain" description="Carrier" evidence="1">
    <location>
        <begin position="1"/>
        <end position="74"/>
    </location>
</feature>
<dbReference type="OrthoDB" id="2085352at2"/>
<dbReference type="InterPro" id="IPR036736">
    <property type="entry name" value="ACP-like_sf"/>
</dbReference>
<dbReference type="Proteomes" id="UP000192660">
    <property type="component" value="Unassembled WGS sequence"/>
</dbReference>
<dbReference type="PROSITE" id="PS50075">
    <property type="entry name" value="CARRIER"/>
    <property type="match status" value="1"/>
</dbReference>
<dbReference type="Pfam" id="PF00550">
    <property type="entry name" value="PP-binding"/>
    <property type="match status" value="1"/>
</dbReference>
<protein>
    <submittedName>
        <fullName evidence="2">Phosphopantetheine attachment site</fullName>
    </submittedName>
</protein>